<name>A0A0D0GLE2_9SPHI</name>
<evidence type="ECO:0000256" key="1">
    <source>
        <dbReference type="ARBA" id="ARBA00005384"/>
    </source>
</evidence>
<feature type="domain" description="HTH gntR-type" evidence="6">
    <location>
        <begin position="16"/>
        <end position="84"/>
    </location>
</feature>
<keyword evidence="5" id="KW-0804">Transcription</keyword>
<dbReference type="SUPFAM" id="SSF53383">
    <property type="entry name" value="PLP-dependent transferases"/>
    <property type="match status" value="1"/>
</dbReference>
<dbReference type="SUPFAM" id="SSF46785">
    <property type="entry name" value="Winged helix' DNA-binding domain"/>
    <property type="match status" value="1"/>
</dbReference>
<dbReference type="Pfam" id="PF00392">
    <property type="entry name" value="GntR"/>
    <property type="match status" value="1"/>
</dbReference>
<comment type="similarity">
    <text evidence="1">In the C-terminal section; belongs to the class-I pyridoxal-phosphate-dependent aminotransferase family.</text>
</comment>
<dbReference type="EMBL" id="JXRA01000048">
    <property type="protein sequence ID" value="KIO77010.1"/>
    <property type="molecule type" value="Genomic_DNA"/>
</dbReference>
<dbReference type="Gene3D" id="3.40.640.10">
    <property type="entry name" value="Type I PLP-dependent aspartate aminotransferase-like (Major domain)"/>
    <property type="match status" value="1"/>
</dbReference>
<dbReference type="Gene3D" id="1.10.10.10">
    <property type="entry name" value="Winged helix-like DNA-binding domain superfamily/Winged helix DNA-binding domain"/>
    <property type="match status" value="1"/>
</dbReference>
<keyword evidence="4" id="KW-0238">DNA-binding</keyword>
<organism evidence="7 8">
    <name type="scientific">Pedobacter lusitanus</name>
    <dbReference type="NCBI Taxonomy" id="1503925"/>
    <lineage>
        <taxon>Bacteria</taxon>
        <taxon>Pseudomonadati</taxon>
        <taxon>Bacteroidota</taxon>
        <taxon>Sphingobacteriia</taxon>
        <taxon>Sphingobacteriales</taxon>
        <taxon>Sphingobacteriaceae</taxon>
        <taxon>Pedobacter</taxon>
    </lineage>
</organism>
<sequence>MLPFKTLIVIDESSTIAIYRQIADQLIVMIRDGVMKPGTFLPSTREMAALLDKHRNTIVAAYEELITQDWIETLPRIGIRVSLNLPVIKPRSFQESGKKLTYSSPAKFSFKQNIPGLTTSAYSLKRSSIIINDGFPDADLAPYDGMLKEYRKLLRGAKIKKLMYLKDFGGTAALKESTVHFLNNSRGLNISTDNLLITRGAQMAIYLAAAMILKPGDNVLVTDPNYLIADSVFKQMGANLIRVPVDEDGMDIEAVEIALKSFKISLLYVIPHHHHPTTVTMSQSRRTKLLELIKSYQLPVIEDDYDYDFHYGNSPVLPLASSSHDSNVIYIGSFTKLLAPSCRIGYLIGPADFIIQATNLKRMIDLRGDTLMEEALSVIINSGELDRHIKKSKKIYSERCDQTALVIKDQLADVVDFTKPQGGLALWLKFNADYPLADVIPKAQSLGLILVGGAYYQGTDQKHNGIRFGFASLKEAEMYRAVELLHSITVLSKKQ</sequence>
<dbReference type="GO" id="GO:0003700">
    <property type="term" value="F:DNA-binding transcription factor activity"/>
    <property type="evidence" value="ECO:0007669"/>
    <property type="project" value="InterPro"/>
</dbReference>
<dbReference type="SMART" id="SM00345">
    <property type="entry name" value="HTH_GNTR"/>
    <property type="match status" value="1"/>
</dbReference>
<dbReference type="RefSeq" id="WP_041882136.1">
    <property type="nucleotide sequence ID" value="NZ_CP157278.1"/>
</dbReference>
<dbReference type="CDD" id="cd00609">
    <property type="entry name" value="AAT_like"/>
    <property type="match status" value="1"/>
</dbReference>
<dbReference type="InterPro" id="IPR036388">
    <property type="entry name" value="WH-like_DNA-bd_sf"/>
</dbReference>
<keyword evidence="3" id="KW-0805">Transcription regulation</keyword>
<evidence type="ECO:0000256" key="3">
    <source>
        <dbReference type="ARBA" id="ARBA00023015"/>
    </source>
</evidence>
<dbReference type="InterPro" id="IPR015421">
    <property type="entry name" value="PyrdxlP-dep_Trfase_major"/>
</dbReference>
<accession>A0A0D0GLE2</accession>
<dbReference type="InterPro" id="IPR036390">
    <property type="entry name" value="WH_DNA-bd_sf"/>
</dbReference>
<evidence type="ECO:0000256" key="5">
    <source>
        <dbReference type="ARBA" id="ARBA00023163"/>
    </source>
</evidence>
<evidence type="ECO:0000256" key="2">
    <source>
        <dbReference type="ARBA" id="ARBA00022898"/>
    </source>
</evidence>
<dbReference type="AlphaFoldDB" id="A0A0D0GLE2"/>
<dbReference type="InterPro" id="IPR000524">
    <property type="entry name" value="Tscrpt_reg_HTH_GntR"/>
</dbReference>
<evidence type="ECO:0000313" key="8">
    <source>
        <dbReference type="Proteomes" id="UP000032049"/>
    </source>
</evidence>
<dbReference type="InterPro" id="IPR051446">
    <property type="entry name" value="HTH_trans_reg/aminotransferase"/>
</dbReference>
<dbReference type="STRING" id="1503925.TH53_11610"/>
<evidence type="ECO:0000259" key="6">
    <source>
        <dbReference type="PROSITE" id="PS50949"/>
    </source>
</evidence>
<keyword evidence="8" id="KW-1185">Reference proteome</keyword>
<dbReference type="PROSITE" id="PS50949">
    <property type="entry name" value="HTH_GNTR"/>
    <property type="match status" value="1"/>
</dbReference>
<dbReference type="GO" id="GO:0030170">
    <property type="term" value="F:pyridoxal phosphate binding"/>
    <property type="evidence" value="ECO:0007669"/>
    <property type="project" value="InterPro"/>
</dbReference>
<dbReference type="PANTHER" id="PTHR46577:SF2">
    <property type="entry name" value="TRANSCRIPTIONAL REGULATORY PROTEIN"/>
    <property type="match status" value="1"/>
</dbReference>
<gene>
    <name evidence="7" type="ORF">TH53_11610</name>
</gene>
<dbReference type="GO" id="GO:0003677">
    <property type="term" value="F:DNA binding"/>
    <property type="evidence" value="ECO:0007669"/>
    <property type="project" value="UniProtKB-KW"/>
</dbReference>
<dbReference type="OrthoDB" id="594134at2"/>
<evidence type="ECO:0000313" key="7">
    <source>
        <dbReference type="EMBL" id="KIO77010.1"/>
    </source>
</evidence>
<comment type="caution">
    <text evidence="7">The sequence shown here is derived from an EMBL/GenBank/DDBJ whole genome shotgun (WGS) entry which is preliminary data.</text>
</comment>
<reference evidence="7 8" key="1">
    <citation type="submission" date="2015-01" db="EMBL/GenBank/DDBJ databases">
        <title>Draft genome sequence of Pedobacter sp. NL19 isolated from sludge of an effluent treatment pond in an abandoned uranium mine.</title>
        <authorList>
            <person name="Santos T."/>
            <person name="Caetano T."/>
            <person name="Covas C."/>
            <person name="Cruz A."/>
            <person name="Mendo S."/>
        </authorList>
    </citation>
    <scope>NUCLEOTIDE SEQUENCE [LARGE SCALE GENOMIC DNA]</scope>
    <source>
        <strain evidence="7 8">NL19</strain>
    </source>
</reference>
<dbReference type="Proteomes" id="UP000032049">
    <property type="component" value="Unassembled WGS sequence"/>
</dbReference>
<dbReference type="Pfam" id="PF00155">
    <property type="entry name" value="Aminotran_1_2"/>
    <property type="match status" value="1"/>
</dbReference>
<dbReference type="InterPro" id="IPR004839">
    <property type="entry name" value="Aminotransferase_I/II_large"/>
</dbReference>
<protein>
    <recommendedName>
        <fullName evidence="6">HTH gntR-type domain-containing protein</fullName>
    </recommendedName>
</protein>
<evidence type="ECO:0000256" key="4">
    <source>
        <dbReference type="ARBA" id="ARBA00023125"/>
    </source>
</evidence>
<dbReference type="InterPro" id="IPR015424">
    <property type="entry name" value="PyrdxlP-dep_Trfase"/>
</dbReference>
<proteinExistence type="inferred from homology"/>
<dbReference type="PANTHER" id="PTHR46577">
    <property type="entry name" value="HTH-TYPE TRANSCRIPTIONAL REGULATORY PROTEIN GABR"/>
    <property type="match status" value="1"/>
</dbReference>
<keyword evidence="2" id="KW-0663">Pyridoxal phosphate</keyword>
<dbReference type="CDD" id="cd07377">
    <property type="entry name" value="WHTH_GntR"/>
    <property type="match status" value="1"/>
</dbReference>